<keyword evidence="2" id="KW-1185">Reference proteome</keyword>
<evidence type="ECO:0000313" key="1">
    <source>
        <dbReference type="EMBL" id="MDQ0156118.1"/>
    </source>
</evidence>
<dbReference type="Proteomes" id="UP001231362">
    <property type="component" value="Unassembled WGS sequence"/>
</dbReference>
<gene>
    <name evidence="1" type="ORF">J2S07_002436</name>
</gene>
<evidence type="ECO:0000313" key="2">
    <source>
        <dbReference type="Proteomes" id="UP001231362"/>
    </source>
</evidence>
<proteinExistence type="predicted"/>
<reference evidence="1 2" key="1">
    <citation type="submission" date="2023-07" db="EMBL/GenBank/DDBJ databases">
        <title>Genomic Encyclopedia of Type Strains, Phase IV (KMG-IV): sequencing the most valuable type-strain genomes for metagenomic binning, comparative biology and taxonomic classification.</title>
        <authorList>
            <person name="Goeker M."/>
        </authorList>
    </citation>
    <scope>NUCLEOTIDE SEQUENCE [LARGE SCALE GENOMIC DNA]</scope>
    <source>
        <strain evidence="1 2">DSM 23948</strain>
    </source>
</reference>
<protein>
    <submittedName>
        <fullName evidence="1">Uncharacterized protein</fullName>
    </submittedName>
</protein>
<dbReference type="EMBL" id="JAUSTU010000010">
    <property type="protein sequence ID" value="MDQ0156118.1"/>
    <property type="molecule type" value="Genomic_DNA"/>
</dbReference>
<name>A0ABT9V5A2_9BACL</name>
<accession>A0ABT9V5A2</accession>
<sequence length="42" mass="5057">MVSDQRVPLVNIYLNLSISGREKREFDIYIWRNLSVMKIVLF</sequence>
<comment type="caution">
    <text evidence="1">The sequence shown here is derived from an EMBL/GenBank/DDBJ whole genome shotgun (WGS) entry which is preliminary data.</text>
</comment>
<organism evidence="1 2">
    <name type="scientific">Anoxybacillus andreesenii</name>
    <dbReference type="NCBI Taxonomy" id="1325932"/>
    <lineage>
        <taxon>Bacteria</taxon>
        <taxon>Bacillati</taxon>
        <taxon>Bacillota</taxon>
        <taxon>Bacilli</taxon>
        <taxon>Bacillales</taxon>
        <taxon>Anoxybacillaceae</taxon>
        <taxon>Anoxybacillus</taxon>
    </lineage>
</organism>
<dbReference type="RefSeq" id="WP_307150639.1">
    <property type="nucleotide sequence ID" value="NZ_JAUSTU010000010.1"/>
</dbReference>